<dbReference type="InterPro" id="IPR000515">
    <property type="entry name" value="MetI-like"/>
</dbReference>
<feature type="transmembrane region" description="Helical" evidence="7">
    <location>
        <begin position="77"/>
        <end position="97"/>
    </location>
</feature>
<comment type="similarity">
    <text evidence="7">Belongs to the binding-protein-dependent transport system permease family.</text>
</comment>
<feature type="transmembrane region" description="Helical" evidence="7">
    <location>
        <begin position="139"/>
        <end position="156"/>
    </location>
</feature>
<evidence type="ECO:0000256" key="6">
    <source>
        <dbReference type="ARBA" id="ARBA00023136"/>
    </source>
</evidence>
<proteinExistence type="inferred from homology"/>
<dbReference type="GO" id="GO:0005886">
    <property type="term" value="C:plasma membrane"/>
    <property type="evidence" value="ECO:0007669"/>
    <property type="project" value="UniProtKB-SubCell"/>
</dbReference>
<comment type="caution">
    <text evidence="9">The sequence shown here is derived from an EMBL/GenBank/DDBJ whole genome shotgun (WGS) entry which is preliminary data.</text>
</comment>
<dbReference type="Gene3D" id="1.10.3720.10">
    <property type="entry name" value="MetI-like"/>
    <property type="match status" value="1"/>
</dbReference>
<dbReference type="GO" id="GO:0055085">
    <property type="term" value="P:transmembrane transport"/>
    <property type="evidence" value="ECO:0007669"/>
    <property type="project" value="InterPro"/>
</dbReference>
<dbReference type="Proteomes" id="UP000267798">
    <property type="component" value="Unassembled WGS sequence"/>
</dbReference>
<evidence type="ECO:0000256" key="1">
    <source>
        <dbReference type="ARBA" id="ARBA00004651"/>
    </source>
</evidence>
<evidence type="ECO:0000313" key="9">
    <source>
        <dbReference type="EMBL" id="RJX41271.1"/>
    </source>
</evidence>
<accession>A0A3A6PWQ1</accession>
<dbReference type="RefSeq" id="WP_120107594.1">
    <property type="nucleotide sequence ID" value="NZ_QXQB01000001.1"/>
</dbReference>
<dbReference type="OrthoDB" id="9771544at2"/>
<evidence type="ECO:0000313" key="10">
    <source>
        <dbReference type="Proteomes" id="UP000267798"/>
    </source>
</evidence>
<dbReference type="AlphaFoldDB" id="A0A3A6PWQ1"/>
<dbReference type="InterPro" id="IPR035906">
    <property type="entry name" value="MetI-like_sf"/>
</dbReference>
<keyword evidence="2 7" id="KW-0813">Transport</keyword>
<keyword evidence="10" id="KW-1185">Reference proteome</keyword>
<dbReference type="CDD" id="cd06261">
    <property type="entry name" value="TM_PBP2"/>
    <property type="match status" value="1"/>
</dbReference>
<keyword evidence="4 7" id="KW-0812">Transmembrane</keyword>
<dbReference type="PANTHER" id="PTHR43744:SF12">
    <property type="entry name" value="ABC TRANSPORTER PERMEASE PROTEIN MG189-RELATED"/>
    <property type="match status" value="1"/>
</dbReference>
<keyword evidence="3" id="KW-1003">Cell membrane</keyword>
<comment type="subcellular location">
    <subcellularLocation>
        <location evidence="1 7">Cell membrane</location>
        <topology evidence="1 7">Multi-pass membrane protein</topology>
    </subcellularLocation>
</comment>
<organism evidence="9 10">
    <name type="scientific">Paenibacillus pinisoli</name>
    <dbReference type="NCBI Taxonomy" id="1276110"/>
    <lineage>
        <taxon>Bacteria</taxon>
        <taxon>Bacillati</taxon>
        <taxon>Bacillota</taxon>
        <taxon>Bacilli</taxon>
        <taxon>Bacillales</taxon>
        <taxon>Paenibacillaceae</taxon>
        <taxon>Paenibacillus</taxon>
    </lineage>
</organism>
<evidence type="ECO:0000256" key="5">
    <source>
        <dbReference type="ARBA" id="ARBA00022989"/>
    </source>
</evidence>
<reference evidence="9 10" key="1">
    <citation type="submission" date="2018-09" db="EMBL/GenBank/DDBJ databases">
        <title>Paenibacillus aracenensis nov. sp. isolated from a cave in southern Spain.</title>
        <authorList>
            <person name="Jurado V."/>
            <person name="Gutierrez-Patricio S."/>
            <person name="Gonzalez-Pimentel J.L."/>
            <person name="Miller A.Z."/>
            <person name="Laiz L."/>
            <person name="Saiz-Jimenez C."/>
        </authorList>
    </citation>
    <scope>NUCLEOTIDE SEQUENCE [LARGE SCALE GENOMIC DNA]</scope>
    <source>
        <strain evidence="9 10">JCM 19203</strain>
    </source>
</reference>
<feature type="transmembrane region" description="Helical" evidence="7">
    <location>
        <begin position="235"/>
        <end position="261"/>
    </location>
</feature>
<evidence type="ECO:0000256" key="2">
    <source>
        <dbReference type="ARBA" id="ARBA00022448"/>
    </source>
</evidence>
<dbReference type="PANTHER" id="PTHR43744">
    <property type="entry name" value="ABC TRANSPORTER PERMEASE PROTEIN MG189-RELATED-RELATED"/>
    <property type="match status" value="1"/>
</dbReference>
<sequence length="275" mass="31092">MTKQKRLSSIIRIIVLTIGAVIMIIPFLWMISTAFKTPTELNVWPPSFIPKSFKLDNFLAVFDAVPFHLYFWNSLRMATISAVAIVFTSLLAGYIFAKFRFVGGAALFAILLATAIVPFEIYMIPLYLQMQKLDMLNNFRGLVAPYLVMSFGIFFMRQNIMQQIPDEMLEAARMEGASEWRIFFRIVAPLCKAPMSALGIFAFIEAWNAFIWPLLVVGDTKLYTMELGLAMFQSAFSIDLTVMSAGSVMSVLPILLVFIFLRKHIIESISMTGSK</sequence>
<dbReference type="SUPFAM" id="SSF161098">
    <property type="entry name" value="MetI-like"/>
    <property type="match status" value="1"/>
</dbReference>
<feature type="domain" description="ABC transmembrane type-1" evidence="8">
    <location>
        <begin position="71"/>
        <end position="261"/>
    </location>
</feature>
<keyword evidence="5 7" id="KW-1133">Transmembrane helix</keyword>
<feature type="transmembrane region" description="Helical" evidence="7">
    <location>
        <begin position="104"/>
        <end position="127"/>
    </location>
</feature>
<evidence type="ECO:0000256" key="3">
    <source>
        <dbReference type="ARBA" id="ARBA00022475"/>
    </source>
</evidence>
<keyword evidence="6 7" id="KW-0472">Membrane</keyword>
<protein>
    <submittedName>
        <fullName evidence="9">Carbohydrate ABC transporter permease</fullName>
    </submittedName>
</protein>
<gene>
    <name evidence="9" type="ORF">D3P09_04610</name>
</gene>
<evidence type="ECO:0000259" key="8">
    <source>
        <dbReference type="PROSITE" id="PS50928"/>
    </source>
</evidence>
<dbReference type="Pfam" id="PF00528">
    <property type="entry name" value="BPD_transp_1"/>
    <property type="match status" value="1"/>
</dbReference>
<name>A0A3A6PWQ1_9BACL</name>
<dbReference type="PROSITE" id="PS50928">
    <property type="entry name" value="ABC_TM1"/>
    <property type="match status" value="1"/>
</dbReference>
<feature type="transmembrane region" description="Helical" evidence="7">
    <location>
        <begin position="12"/>
        <end position="31"/>
    </location>
</feature>
<evidence type="ECO:0000256" key="4">
    <source>
        <dbReference type="ARBA" id="ARBA00022692"/>
    </source>
</evidence>
<dbReference type="EMBL" id="QXQB01000001">
    <property type="protein sequence ID" value="RJX41271.1"/>
    <property type="molecule type" value="Genomic_DNA"/>
</dbReference>
<evidence type="ECO:0000256" key="7">
    <source>
        <dbReference type="RuleBase" id="RU363032"/>
    </source>
</evidence>